<reference evidence="1" key="1">
    <citation type="submission" date="2021-06" db="EMBL/GenBank/DDBJ databases">
        <authorList>
            <person name="Kallberg Y."/>
            <person name="Tangrot J."/>
            <person name="Rosling A."/>
        </authorList>
    </citation>
    <scope>NUCLEOTIDE SEQUENCE</scope>
    <source>
        <strain evidence="1">AU212A</strain>
    </source>
</reference>
<protein>
    <submittedName>
        <fullName evidence="1">7437_t:CDS:1</fullName>
    </submittedName>
</protein>
<organism evidence="1 2">
    <name type="scientific">Scutellospora calospora</name>
    <dbReference type="NCBI Taxonomy" id="85575"/>
    <lineage>
        <taxon>Eukaryota</taxon>
        <taxon>Fungi</taxon>
        <taxon>Fungi incertae sedis</taxon>
        <taxon>Mucoromycota</taxon>
        <taxon>Glomeromycotina</taxon>
        <taxon>Glomeromycetes</taxon>
        <taxon>Diversisporales</taxon>
        <taxon>Gigasporaceae</taxon>
        <taxon>Scutellospora</taxon>
    </lineage>
</organism>
<proteinExistence type="predicted"/>
<name>A0ACA9L8N8_9GLOM</name>
<accession>A0ACA9L8N8</accession>
<sequence>MIQFIHETLLFSSSPTLQHDHETYFNRLIANPPYPFVLSMDDLKPKLKDPPPRPQNSFMLFRNNFNKLHRNEFRSEGLKAEDISKEAKSDWANQPAEVKNFFKLLAKEASRLHKQIYPSYKYNPKNKFNDESESSVNSESFEDISSSFEHKQNGESESINKQNDETEFLENSITTNDNMDIEEYFDMQAYYRD</sequence>
<evidence type="ECO:0000313" key="2">
    <source>
        <dbReference type="Proteomes" id="UP000789860"/>
    </source>
</evidence>
<comment type="caution">
    <text evidence="1">The sequence shown here is derived from an EMBL/GenBank/DDBJ whole genome shotgun (WGS) entry which is preliminary data.</text>
</comment>
<gene>
    <name evidence="1" type="ORF">SCALOS_LOCUS3687</name>
</gene>
<keyword evidence="2" id="KW-1185">Reference proteome</keyword>
<dbReference type="Proteomes" id="UP000789860">
    <property type="component" value="Unassembled WGS sequence"/>
</dbReference>
<dbReference type="EMBL" id="CAJVPM010004311">
    <property type="protein sequence ID" value="CAG8511728.1"/>
    <property type="molecule type" value="Genomic_DNA"/>
</dbReference>
<evidence type="ECO:0000313" key="1">
    <source>
        <dbReference type="EMBL" id="CAG8511728.1"/>
    </source>
</evidence>